<dbReference type="CDD" id="cd00038">
    <property type="entry name" value="CAP_ED"/>
    <property type="match status" value="1"/>
</dbReference>
<dbReference type="GO" id="GO:0098855">
    <property type="term" value="C:HCN channel complex"/>
    <property type="evidence" value="ECO:0007669"/>
    <property type="project" value="TreeGrafter"/>
</dbReference>
<dbReference type="InterPro" id="IPR014710">
    <property type="entry name" value="RmlC-like_jellyroll"/>
</dbReference>
<feature type="transmembrane region" description="Helical" evidence="2">
    <location>
        <begin position="725"/>
        <end position="748"/>
    </location>
</feature>
<dbReference type="PANTHER" id="PTHR45689">
    <property type="entry name" value="I[[H]] CHANNEL, ISOFORM E"/>
    <property type="match status" value="1"/>
</dbReference>
<name>A0A507FCU7_9FUNG</name>
<proteinExistence type="predicted"/>
<keyword evidence="2" id="KW-0812">Transmembrane</keyword>
<dbReference type="SUPFAM" id="SSF51206">
    <property type="entry name" value="cAMP-binding domain-like"/>
    <property type="match status" value="1"/>
</dbReference>
<evidence type="ECO:0000256" key="1">
    <source>
        <dbReference type="SAM" id="MobiDB-lite"/>
    </source>
</evidence>
<feature type="domain" description="Cyclic nucleotide-binding" evidence="3">
    <location>
        <begin position="828"/>
        <end position="943"/>
    </location>
</feature>
<dbReference type="InterPro" id="IPR018488">
    <property type="entry name" value="cNMP-bd_CS"/>
</dbReference>
<dbReference type="AlphaFoldDB" id="A0A507FCU7"/>
<dbReference type="SMART" id="SM00100">
    <property type="entry name" value="cNMP"/>
    <property type="match status" value="1"/>
</dbReference>
<dbReference type="PROSITE" id="PS00888">
    <property type="entry name" value="CNMP_BINDING_1"/>
    <property type="match status" value="1"/>
</dbReference>
<dbReference type="PROSITE" id="PS50042">
    <property type="entry name" value="CNMP_BINDING_3"/>
    <property type="match status" value="1"/>
</dbReference>
<dbReference type="PANTHER" id="PTHR45689:SF5">
    <property type="entry name" value="I[[H]] CHANNEL, ISOFORM E"/>
    <property type="match status" value="1"/>
</dbReference>
<evidence type="ECO:0000259" key="3">
    <source>
        <dbReference type="PROSITE" id="PS50042"/>
    </source>
</evidence>
<dbReference type="InterPro" id="IPR051413">
    <property type="entry name" value="K/Na_HCN_channel"/>
</dbReference>
<feature type="region of interest" description="Disordered" evidence="1">
    <location>
        <begin position="260"/>
        <end position="313"/>
    </location>
</feature>
<dbReference type="GO" id="GO:0035725">
    <property type="term" value="P:sodium ion transmembrane transport"/>
    <property type="evidence" value="ECO:0007669"/>
    <property type="project" value="TreeGrafter"/>
</dbReference>
<dbReference type="EMBL" id="QEAP01000140">
    <property type="protein sequence ID" value="TPX74169.1"/>
    <property type="molecule type" value="Genomic_DNA"/>
</dbReference>
<feature type="compositionally biased region" description="Basic and acidic residues" evidence="1">
    <location>
        <begin position="280"/>
        <end position="294"/>
    </location>
</feature>
<organism evidence="4 5">
    <name type="scientific">Chytriomyces confervae</name>
    <dbReference type="NCBI Taxonomy" id="246404"/>
    <lineage>
        <taxon>Eukaryota</taxon>
        <taxon>Fungi</taxon>
        <taxon>Fungi incertae sedis</taxon>
        <taxon>Chytridiomycota</taxon>
        <taxon>Chytridiomycota incertae sedis</taxon>
        <taxon>Chytridiomycetes</taxon>
        <taxon>Chytridiales</taxon>
        <taxon>Chytriomycetaceae</taxon>
        <taxon>Chytriomyces</taxon>
    </lineage>
</organism>
<keyword evidence="2" id="KW-0472">Membrane</keyword>
<dbReference type="SUPFAM" id="SSF81324">
    <property type="entry name" value="Voltage-gated potassium channels"/>
    <property type="match status" value="1"/>
</dbReference>
<keyword evidence="5" id="KW-1185">Reference proteome</keyword>
<dbReference type="Pfam" id="PF13847">
    <property type="entry name" value="Methyltransf_31"/>
    <property type="match status" value="1"/>
</dbReference>
<dbReference type="Proteomes" id="UP000320333">
    <property type="component" value="Unassembled WGS sequence"/>
</dbReference>
<feature type="transmembrane region" description="Helical" evidence="2">
    <location>
        <begin position="513"/>
        <end position="536"/>
    </location>
</feature>
<dbReference type="Gene3D" id="3.40.50.150">
    <property type="entry name" value="Vaccinia Virus protein VP39"/>
    <property type="match status" value="1"/>
</dbReference>
<gene>
    <name evidence="4" type="ORF">CcCBS67573_g04561</name>
</gene>
<dbReference type="InterPro" id="IPR025714">
    <property type="entry name" value="Methyltranfer_dom"/>
</dbReference>
<dbReference type="Gene3D" id="2.60.120.10">
    <property type="entry name" value="Jelly Rolls"/>
    <property type="match status" value="1"/>
</dbReference>
<accession>A0A507FCU7</accession>
<sequence>MDSNEQFASQQYWDDRYKKQDNDLPAEESFEWLKGWSFYKDAVTPLISPSDHILHLGCGNSTFSIDMLQESGFLHHVNVDYSPNVIEYMREKFIAHQQTVQWHVADIFQLTQTIAPQSFDVVIDKGTLDAFLTGFPDDDPWDPSEQCWDTVGRYMKEVDAAIKEGGLFIQITWSQPHFRKKLLEVTGMKVTVIKVGVDWEYFVIVAEIMDLQALQSEIVHVVGGLQFQLVAVMTRIHRLLDIATPSPKMVDAKMDVESSHRHANLPYRPSPLRSGSIQKFEPHQHNSGEPDKFKQSNTSLHRKKKRHSVYPHCSDESNLSVPVYVSEAVLIPDLDSIASLPNPMLTPAAVESTIVIPKYTSINTTLENVAQSKRNSVFGRFSRRGTHDQETLKSKLPFFAQENATQPHVSNDRAKELWAILRKSVMAKADRRRAAAALPAFFTLAKTQRRIQPPPAVVIRSVPFNSLHARFHWFFLCPAFNERGKFVSIRTYHKSDWYRPHEFLTDGINPLSVFFAVLNTTVIIFFLLRMLILPYYGAFVANVAEYRFIYQFGLPVDLIDTLLNICTPKATRKTDNKIHVQRNTLRQWIIVYAKNYIAVDVMTLIPWVYFVSSPSLVLPVSLIYLLRIHRLPSMMSRSPPFVIMHRRIESIVGIGNMLARIIPVSIAVILFLHFQACIIYWVGNTLGFTSWNRIFERWRLSMGGIQEATLVESPETIPEQITSQIFVLIGGVLYAIFVGLISSAAISYDASGQLYRQKIDELTEYLRWKSIDAGTQEKLLDYYELKYRGKYFEEKNLLADLNESLRKELACITCKKLIEKVPFLKRSMLDGRDDLYLGRIATALTPLYFVAGDAIINQGERATEMFFLLGGTVNIIVNNNCVASFHEGSFFGEVALISDIPRTATVRAATACNVYSLSAKAFHEIILEFDDMRERIDQIYEERMVRVRMETVAKEILGREKLEKLEKAKNKNDK</sequence>
<dbReference type="InterPro" id="IPR018490">
    <property type="entry name" value="cNMP-bd_dom_sf"/>
</dbReference>
<dbReference type="InterPro" id="IPR000595">
    <property type="entry name" value="cNMP-bd_dom"/>
</dbReference>
<evidence type="ECO:0000313" key="5">
    <source>
        <dbReference type="Proteomes" id="UP000320333"/>
    </source>
</evidence>
<evidence type="ECO:0000256" key="2">
    <source>
        <dbReference type="SAM" id="Phobius"/>
    </source>
</evidence>
<dbReference type="Pfam" id="PF00027">
    <property type="entry name" value="cNMP_binding"/>
    <property type="match status" value="1"/>
</dbReference>
<feature type="compositionally biased region" description="Basic residues" evidence="1">
    <location>
        <begin position="300"/>
        <end position="309"/>
    </location>
</feature>
<dbReference type="SUPFAM" id="SSF53335">
    <property type="entry name" value="S-adenosyl-L-methionine-dependent methyltransferases"/>
    <property type="match status" value="1"/>
</dbReference>
<dbReference type="InterPro" id="IPR029063">
    <property type="entry name" value="SAM-dependent_MTases_sf"/>
</dbReference>
<dbReference type="PROSITE" id="PS00889">
    <property type="entry name" value="CNMP_BINDING_2"/>
    <property type="match status" value="1"/>
</dbReference>
<dbReference type="GO" id="GO:0005249">
    <property type="term" value="F:voltage-gated potassium channel activity"/>
    <property type="evidence" value="ECO:0007669"/>
    <property type="project" value="TreeGrafter"/>
</dbReference>
<reference evidence="4 5" key="1">
    <citation type="journal article" date="2019" name="Sci. Rep.">
        <title>Comparative genomics of chytrid fungi reveal insights into the obligate biotrophic and pathogenic lifestyle of Synchytrium endobioticum.</title>
        <authorList>
            <person name="van de Vossenberg B.T.L.H."/>
            <person name="Warris S."/>
            <person name="Nguyen H.D.T."/>
            <person name="van Gent-Pelzer M.P.E."/>
            <person name="Joly D.L."/>
            <person name="van de Geest H.C."/>
            <person name="Bonants P.J.M."/>
            <person name="Smith D.S."/>
            <person name="Levesque C.A."/>
            <person name="van der Lee T.A.J."/>
        </authorList>
    </citation>
    <scope>NUCLEOTIDE SEQUENCE [LARGE SCALE GENOMIC DNA]</scope>
    <source>
        <strain evidence="4 5">CBS 675.73</strain>
    </source>
</reference>
<protein>
    <recommendedName>
        <fullName evidence="3">Cyclic nucleotide-binding domain-containing protein</fullName>
    </recommendedName>
</protein>
<keyword evidence="2" id="KW-1133">Transmembrane helix</keyword>
<evidence type="ECO:0000313" key="4">
    <source>
        <dbReference type="EMBL" id="TPX74169.1"/>
    </source>
</evidence>
<dbReference type="CDD" id="cd02440">
    <property type="entry name" value="AdoMet_MTases"/>
    <property type="match status" value="1"/>
</dbReference>
<dbReference type="Gene3D" id="1.10.287.630">
    <property type="entry name" value="Helix hairpin bin"/>
    <property type="match status" value="1"/>
</dbReference>
<dbReference type="OrthoDB" id="411785at2759"/>
<comment type="caution">
    <text evidence="4">The sequence shown here is derived from an EMBL/GenBank/DDBJ whole genome shotgun (WGS) entry which is preliminary data.</text>
</comment>
<feature type="transmembrane region" description="Helical" evidence="2">
    <location>
        <begin position="657"/>
        <end position="682"/>
    </location>
</feature>
<dbReference type="GO" id="GO:0003254">
    <property type="term" value="P:regulation of membrane depolarization"/>
    <property type="evidence" value="ECO:0007669"/>
    <property type="project" value="TreeGrafter"/>
</dbReference>